<dbReference type="Pfam" id="PF07335">
    <property type="entry name" value="Glyco_hydro_75"/>
    <property type="match status" value="1"/>
</dbReference>
<evidence type="ECO:0000256" key="1">
    <source>
        <dbReference type="ARBA" id="ARBA00004613"/>
    </source>
</evidence>
<protein>
    <submittedName>
        <fullName evidence="8">Uncharacterized protein</fullName>
    </submittedName>
</protein>
<keyword evidence="5" id="KW-0119">Carbohydrate metabolism</keyword>
<gene>
    <name evidence="8" type="ORF">DMT42_31590</name>
</gene>
<dbReference type="PANTHER" id="PTHR42061:SF6">
    <property type="entry name" value="ENDO-CHITOSANASE"/>
    <property type="match status" value="1"/>
</dbReference>
<keyword evidence="3" id="KW-0732">Signal</keyword>
<dbReference type="GO" id="GO:0016977">
    <property type="term" value="F:chitosanase activity"/>
    <property type="evidence" value="ECO:0007669"/>
    <property type="project" value="InterPro"/>
</dbReference>
<dbReference type="OrthoDB" id="4334655at2"/>
<dbReference type="KEGG" id="sact:DMT42_31590"/>
<evidence type="ECO:0000256" key="7">
    <source>
        <dbReference type="ARBA" id="ARBA00023326"/>
    </source>
</evidence>
<organism evidence="8 9">
    <name type="scientific">Streptomyces actuosus</name>
    <dbReference type="NCBI Taxonomy" id="1885"/>
    <lineage>
        <taxon>Bacteria</taxon>
        <taxon>Bacillati</taxon>
        <taxon>Actinomycetota</taxon>
        <taxon>Actinomycetes</taxon>
        <taxon>Kitasatosporales</taxon>
        <taxon>Streptomycetaceae</taxon>
        <taxon>Streptomyces</taxon>
    </lineage>
</organism>
<keyword evidence="7" id="KW-0624">Polysaccharide degradation</keyword>
<proteinExistence type="predicted"/>
<dbReference type="Proteomes" id="UP000247634">
    <property type="component" value="Chromosome"/>
</dbReference>
<evidence type="ECO:0000256" key="4">
    <source>
        <dbReference type="ARBA" id="ARBA00022801"/>
    </source>
</evidence>
<dbReference type="AlphaFoldDB" id="A0A2U9P9K6"/>
<evidence type="ECO:0000256" key="3">
    <source>
        <dbReference type="ARBA" id="ARBA00022729"/>
    </source>
</evidence>
<keyword evidence="4" id="KW-0378">Hydrolase</keyword>
<reference evidence="8 9" key="1">
    <citation type="submission" date="2018-06" db="EMBL/GenBank/DDBJ databases">
        <title>The complete genome sequence of a nosiheptide producer Streptomyces actuosus ATCC 25421: deducing the ability of producing a new class III lantibiotics.</title>
        <authorList>
            <person name="Liu W."/>
            <person name="Sun F."/>
            <person name="Hu Y."/>
        </authorList>
    </citation>
    <scope>NUCLEOTIDE SEQUENCE [LARGE SCALE GENOMIC DNA]</scope>
    <source>
        <strain evidence="8 9">ATCC 25421</strain>
    </source>
</reference>
<dbReference type="GO" id="GO:0005576">
    <property type="term" value="C:extracellular region"/>
    <property type="evidence" value="ECO:0007669"/>
    <property type="project" value="UniProtKB-SubCell"/>
</dbReference>
<accession>A0A2U9P9K6</accession>
<keyword evidence="9" id="KW-1185">Reference proteome</keyword>
<sequence length="244" mass="25807">MSWGGREPLAGPARPLTVRTRRLTLTAAGAAAVLAAATAGCTGAPAGAQEGGVSAAELLAKTRTCHRISHGTYRTDQEKRPSVQVCGARGAVFFTADLDVDCDGQRTERCNERTDPWYQDDTAYHDSAGRPLRADRLPYVVIPGPSGVWDHRSAGVEGGSVVAVIRGDRVHYAVVGDTGPKEIIGEASHATARALDIDPDPARGGTDEPVTYVVFTGPRVRPIESHDAAVDLGDRLAREFVRTG</sequence>
<dbReference type="InterPro" id="IPR009939">
    <property type="entry name" value="Chitosanase_fungal"/>
</dbReference>
<evidence type="ECO:0000256" key="5">
    <source>
        <dbReference type="ARBA" id="ARBA00023277"/>
    </source>
</evidence>
<evidence type="ECO:0000313" key="8">
    <source>
        <dbReference type="EMBL" id="AWT46396.1"/>
    </source>
</evidence>
<evidence type="ECO:0000256" key="6">
    <source>
        <dbReference type="ARBA" id="ARBA00023295"/>
    </source>
</evidence>
<evidence type="ECO:0000256" key="2">
    <source>
        <dbReference type="ARBA" id="ARBA00022525"/>
    </source>
</evidence>
<evidence type="ECO:0000313" key="9">
    <source>
        <dbReference type="Proteomes" id="UP000247634"/>
    </source>
</evidence>
<dbReference type="EMBL" id="CP029788">
    <property type="protein sequence ID" value="AWT46396.1"/>
    <property type="molecule type" value="Genomic_DNA"/>
</dbReference>
<dbReference type="GO" id="GO:0000272">
    <property type="term" value="P:polysaccharide catabolic process"/>
    <property type="evidence" value="ECO:0007669"/>
    <property type="project" value="UniProtKB-KW"/>
</dbReference>
<comment type="subcellular location">
    <subcellularLocation>
        <location evidence="1">Secreted</location>
    </subcellularLocation>
</comment>
<keyword evidence="6" id="KW-0326">Glycosidase</keyword>
<name>A0A2U9P9K6_STRAS</name>
<keyword evidence="2" id="KW-0964">Secreted</keyword>
<dbReference type="PANTHER" id="PTHR42061">
    <property type="entry name" value="ENDO-CHITOSANASE"/>
    <property type="match status" value="1"/>
</dbReference>